<evidence type="ECO:0000256" key="4">
    <source>
        <dbReference type="ARBA" id="ARBA00005172"/>
    </source>
</evidence>
<keyword evidence="15 22" id="KW-0560">Oxidoreductase</keyword>
<feature type="transmembrane region" description="Helical" evidence="23">
    <location>
        <begin position="623"/>
        <end position="640"/>
    </location>
</feature>
<dbReference type="SUPFAM" id="SSF51905">
    <property type="entry name" value="FAD/NAD(P)-binding domain"/>
    <property type="match status" value="1"/>
</dbReference>
<gene>
    <name evidence="25" type="ORF">PEBR_17702</name>
</gene>
<dbReference type="Pfam" id="PF01593">
    <property type="entry name" value="Amino_oxidase"/>
    <property type="match status" value="1"/>
</dbReference>
<comment type="cofactor">
    <cofactor evidence="1">
        <name>NAD(+)</name>
        <dbReference type="ChEBI" id="CHEBI:57540"/>
    </cofactor>
</comment>
<dbReference type="Gene3D" id="3.50.50.60">
    <property type="entry name" value="FAD/NAD(P)-binding domain"/>
    <property type="match status" value="2"/>
</dbReference>
<dbReference type="InterPro" id="IPR036188">
    <property type="entry name" value="FAD/NAD-bd_sf"/>
</dbReference>
<evidence type="ECO:0000256" key="23">
    <source>
        <dbReference type="SAM" id="Phobius"/>
    </source>
</evidence>
<evidence type="ECO:0000256" key="22">
    <source>
        <dbReference type="RuleBase" id="RU362075"/>
    </source>
</evidence>
<evidence type="ECO:0000256" key="10">
    <source>
        <dbReference type="ARBA" id="ARBA00018909"/>
    </source>
</evidence>
<dbReference type="PROSITE" id="PS00982">
    <property type="entry name" value="PHYTOENE_DH"/>
    <property type="match status" value="1"/>
</dbReference>
<dbReference type="NCBIfam" id="TIGR03462">
    <property type="entry name" value="CarR_dom_SF"/>
    <property type="match status" value="2"/>
</dbReference>
<dbReference type="InterPro" id="IPR044843">
    <property type="entry name" value="Trans_IPPS_bact-type"/>
</dbReference>
<keyword evidence="17" id="KW-0413">Isomerase</keyword>
<evidence type="ECO:0000256" key="13">
    <source>
        <dbReference type="ARBA" id="ARBA00022746"/>
    </source>
</evidence>
<comment type="caution">
    <text evidence="25">The sequence shown here is derived from an EMBL/GenBank/DDBJ whole genome shotgun (WGS) entry which is preliminary data.</text>
</comment>
<dbReference type="SFLD" id="SFLDG01018">
    <property type="entry name" value="Squalene/Phytoene_Synthase_Lik"/>
    <property type="match status" value="1"/>
</dbReference>
<evidence type="ECO:0000256" key="5">
    <source>
        <dbReference type="ARBA" id="ARBA00006046"/>
    </source>
</evidence>
<dbReference type="GO" id="GO:0016020">
    <property type="term" value="C:membrane"/>
    <property type="evidence" value="ECO:0007669"/>
    <property type="project" value="UniProtKB-SubCell"/>
</dbReference>
<dbReference type="InterPro" id="IPR017825">
    <property type="entry name" value="Lycopene_cyclase_dom"/>
</dbReference>
<name>A0A1S9RP28_PENBI</name>
<feature type="domain" description="Amine oxidase" evidence="24">
    <location>
        <begin position="16"/>
        <end position="501"/>
    </location>
</feature>
<dbReference type="PANTHER" id="PTHR43734">
    <property type="entry name" value="PHYTOENE DESATURASE"/>
    <property type="match status" value="1"/>
</dbReference>
<evidence type="ECO:0000256" key="18">
    <source>
        <dbReference type="ARBA" id="ARBA00023268"/>
    </source>
</evidence>
<comment type="catalytic activity">
    <reaction evidence="20">
        <text>all-trans-lycopene = gamma-carotene</text>
        <dbReference type="Rhea" id="RHEA:32219"/>
        <dbReference type="ChEBI" id="CHEBI:15948"/>
        <dbReference type="ChEBI" id="CHEBI:27740"/>
        <dbReference type="EC" id="5.5.1.19"/>
    </reaction>
</comment>
<keyword evidence="16 23" id="KW-0472">Membrane</keyword>
<dbReference type="Pfam" id="PF00494">
    <property type="entry name" value="SQS_PSY"/>
    <property type="match status" value="1"/>
</dbReference>
<dbReference type="EMBL" id="LJBN01000126">
    <property type="protein sequence ID" value="OOQ87294.1"/>
    <property type="molecule type" value="Genomic_DNA"/>
</dbReference>
<dbReference type="AlphaFoldDB" id="A0A1S9RP28"/>
<dbReference type="GO" id="GO:0016166">
    <property type="term" value="F:phytoene dehydrogenase activity"/>
    <property type="evidence" value="ECO:0007669"/>
    <property type="project" value="UniProtKB-ARBA"/>
</dbReference>
<evidence type="ECO:0000313" key="26">
    <source>
        <dbReference type="Proteomes" id="UP000190744"/>
    </source>
</evidence>
<dbReference type="GO" id="GO:0016872">
    <property type="term" value="F:intramolecular lyase activity"/>
    <property type="evidence" value="ECO:0007669"/>
    <property type="project" value="InterPro"/>
</dbReference>
<dbReference type="Gene3D" id="1.10.600.10">
    <property type="entry name" value="Farnesyl Diphosphate Synthase"/>
    <property type="match status" value="1"/>
</dbReference>
<dbReference type="GO" id="GO:0016117">
    <property type="term" value="P:carotenoid biosynthetic process"/>
    <property type="evidence" value="ECO:0007669"/>
    <property type="project" value="UniProtKB-KW"/>
</dbReference>
<evidence type="ECO:0000256" key="19">
    <source>
        <dbReference type="ARBA" id="ARBA00029313"/>
    </source>
</evidence>
<evidence type="ECO:0000256" key="11">
    <source>
        <dbReference type="ARBA" id="ARBA00022679"/>
    </source>
</evidence>
<dbReference type="InterPro" id="IPR019845">
    <property type="entry name" value="Squalene/phytoene_synthase_CS"/>
</dbReference>
<evidence type="ECO:0000256" key="6">
    <source>
        <dbReference type="ARBA" id="ARBA00008247"/>
    </source>
</evidence>
<evidence type="ECO:0000256" key="20">
    <source>
        <dbReference type="ARBA" id="ARBA00029335"/>
    </source>
</evidence>
<evidence type="ECO:0000256" key="15">
    <source>
        <dbReference type="ARBA" id="ARBA00023002"/>
    </source>
</evidence>
<evidence type="ECO:0000259" key="24">
    <source>
        <dbReference type="Pfam" id="PF01593"/>
    </source>
</evidence>
<comment type="catalytic activity">
    <reaction evidence="19">
        <text>gamma-carotene = all-trans-beta-carotene</text>
        <dbReference type="Rhea" id="RHEA:32239"/>
        <dbReference type="ChEBI" id="CHEBI:17579"/>
        <dbReference type="ChEBI" id="CHEBI:27740"/>
        <dbReference type="EC" id="5.5.1.19"/>
    </reaction>
</comment>
<dbReference type="GO" id="GO:0004311">
    <property type="term" value="F:geranylgeranyl diphosphate synthase activity"/>
    <property type="evidence" value="ECO:0007669"/>
    <property type="project" value="InterPro"/>
</dbReference>
<evidence type="ECO:0000256" key="14">
    <source>
        <dbReference type="ARBA" id="ARBA00022989"/>
    </source>
</evidence>
<dbReference type="InterPro" id="IPR002060">
    <property type="entry name" value="Squ/phyt_synthse"/>
</dbReference>
<evidence type="ECO:0000256" key="12">
    <source>
        <dbReference type="ARBA" id="ARBA00022692"/>
    </source>
</evidence>
<feature type="transmembrane region" description="Helical" evidence="23">
    <location>
        <begin position="660"/>
        <end position="678"/>
    </location>
</feature>
<evidence type="ECO:0000256" key="9">
    <source>
        <dbReference type="ARBA" id="ARBA00013293"/>
    </source>
</evidence>
<comment type="similarity">
    <text evidence="6">In the N-terminal section; belongs to the lycopene beta-cyclase family.</text>
</comment>
<proteinExistence type="inferred from homology"/>
<keyword evidence="14 23" id="KW-1133">Transmembrane helix</keyword>
<organism evidence="25 26">
    <name type="scientific">Penicillium brasilianum</name>
    <dbReference type="NCBI Taxonomy" id="104259"/>
    <lineage>
        <taxon>Eukaryota</taxon>
        <taxon>Fungi</taxon>
        <taxon>Dikarya</taxon>
        <taxon>Ascomycota</taxon>
        <taxon>Pezizomycotina</taxon>
        <taxon>Eurotiomycetes</taxon>
        <taxon>Eurotiomycetidae</taxon>
        <taxon>Eurotiales</taxon>
        <taxon>Aspergillaceae</taxon>
        <taxon>Penicillium</taxon>
    </lineage>
</organism>
<comment type="similarity">
    <text evidence="7">In the C-terminal section; belongs to the phytoene/squalene synthase family.</text>
</comment>
<keyword evidence="12 23" id="KW-0812">Transmembrane</keyword>
<evidence type="ECO:0000256" key="3">
    <source>
        <dbReference type="ARBA" id="ARBA00005089"/>
    </source>
</evidence>
<dbReference type="InterPro" id="IPR002937">
    <property type="entry name" value="Amino_oxidase"/>
</dbReference>
<dbReference type="GO" id="GO:0045436">
    <property type="term" value="F:lycopene beta cyclase activity"/>
    <property type="evidence" value="ECO:0007669"/>
    <property type="project" value="UniProtKB-ARBA"/>
</dbReference>
<feature type="transmembrane region" description="Helical" evidence="23">
    <location>
        <begin position="553"/>
        <end position="570"/>
    </location>
</feature>
<dbReference type="Proteomes" id="UP000190744">
    <property type="component" value="Unassembled WGS sequence"/>
</dbReference>
<evidence type="ECO:0000256" key="16">
    <source>
        <dbReference type="ARBA" id="ARBA00023136"/>
    </source>
</evidence>
<evidence type="ECO:0000256" key="17">
    <source>
        <dbReference type="ARBA" id="ARBA00023235"/>
    </source>
</evidence>
<evidence type="ECO:0000256" key="8">
    <source>
        <dbReference type="ARBA" id="ARBA00012242"/>
    </source>
</evidence>
<dbReference type="InterPro" id="IPR008150">
    <property type="entry name" value="Phytoene_DH_bac_CS"/>
</dbReference>
<comment type="subcellular location">
    <subcellularLocation>
        <location evidence="2">Membrane</location>
        <topology evidence="2">Multi-pass membrane protein</topology>
    </subcellularLocation>
</comment>
<protein>
    <recommendedName>
        <fullName evidence="10">Bifunctional lycopene cyclase/phytoene synthase</fullName>
        <ecNumber evidence="8">5.5.1.19</ecNumber>
    </recommendedName>
    <alternativeName>
        <fullName evidence="9">Phytoene desaturase</fullName>
    </alternativeName>
    <alternativeName>
        <fullName evidence="21">Phytoene desaturase (3,4-didehydrolycopene-forming)</fullName>
    </alternativeName>
</protein>
<dbReference type="UniPathway" id="UPA00799">
    <property type="reaction ID" value="UER00773"/>
</dbReference>
<evidence type="ECO:0000313" key="25">
    <source>
        <dbReference type="EMBL" id="OOQ87294.1"/>
    </source>
</evidence>
<evidence type="ECO:0000256" key="1">
    <source>
        <dbReference type="ARBA" id="ARBA00001911"/>
    </source>
</evidence>
<comment type="pathway">
    <text evidence="3">Carotenoid biosynthesis; beta-carotene biosynthesis.</text>
</comment>
<dbReference type="InterPro" id="IPR008949">
    <property type="entry name" value="Isoprenoid_synthase_dom_sf"/>
</dbReference>
<dbReference type="SUPFAM" id="SSF48576">
    <property type="entry name" value="Terpenoid synthases"/>
    <property type="match status" value="1"/>
</dbReference>
<accession>A0A1S9RP28</accession>
<evidence type="ECO:0000256" key="21">
    <source>
        <dbReference type="ARBA" id="ARBA00034551"/>
    </source>
</evidence>
<keyword evidence="11" id="KW-0808">Transferase</keyword>
<feature type="transmembrane region" description="Helical" evidence="23">
    <location>
        <begin position="716"/>
        <end position="735"/>
    </location>
</feature>
<dbReference type="InterPro" id="IPR014105">
    <property type="entry name" value="Carotenoid/retinoid_OxRdtase"/>
</dbReference>
<dbReference type="UniPathway" id="UPA00802"/>
<dbReference type="SFLD" id="SFLDS00005">
    <property type="entry name" value="Isoprenoid_Synthase_Type_I"/>
    <property type="match status" value="1"/>
</dbReference>
<reference evidence="26" key="1">
    <citation type="submission" date="2015-09" db="EMBL/GenBank/DDBJ databases">
        <authorList>
            <person name="Fill T.P."/>
            <person name="Baretta J.F."/>
            <person name="de Almeida L.G."/>
            <person name="Rocha M."/>
            <person name="de Souza D.H."/>
            <person name="Malavazi I."/>
            <person name="Cerdeira L.T."/>
            <person name="Hong H."/>
            <person name="Samborskyy M."/>
            <person name="de Vasconcelos A.T."/>
            <person name="Leadlay P."/>
            <person name="Rodrigues-Filho E."/>
        </authorList>
    </citation>
    <scope>NUCLEOTIDE SEQUENCE [LARGE SCALE GENOMIC DNA]</scope>
    <source>
        <strain evidence="26">LaBioMMi 136</strain>
    </source>
</reference>
<dbReference type="EC" id="5.5.1.19" evidence="8"/>
<evidence type="ECO:0000256" key="7">
    <source>
        <dbReference type="ARBA" id="ARBA00008406"/>
    </source>
</evidence>
<sequence>MDPTRKKKVVVIGAGIGGIATAARLAQCGVEVSVYEKNDFVGGKCSNITRNGFRFDRGPSLLLMTEIFEETYQHLGTSMPSEGIDLLKCDPNCNFWFDDGELFTTSTDIARMKRQLEKLDHQHGFGGFLAFLQESHQHYQQSVIHVLNKDFPGFLSLLRPAFLRYLFRLHPFHTVWQRASHFFPSHKLSQVFSLASMYLGMSPFEIPGTYTLLQYTELTGGIWYPRGGFYQIAESLANIGKRLGVSYHLSNPVKSITISPNKQALGVSFDSHEIVEADAIVVNADLLYAYKELLPSYSAKPSVSRKKEDISCSAITFYWSLSAKVPQLESHNMFVGQPCGQEYPDVYWNCNKLSKPSFYVHVPSRTDPSAAPEGKDTVMVLILVDNIDTSKIPRENDINGLVADTREYILSCIENRTGIVGLKGLIEHESFHSPTTWQEMFNSDRGSVFGLNHNFFNILSFRPHLKHDVIDGIYFVGASTHPGAGVPTCLSGAKLTAERVLRDLDVPIAWQTESAHGKKDPLRTTAYGYWWALQRMAFLGALSLIVAMWHMHLTWTIPPAVLFTVAYLPFSTKVEIWKIFILINVAVCATIPWDSYLIRNRIWTYPSDAVVGLTLFDIPIEELFFFVIQTYCTSLLYTILTKHLLLPAYLLDRSHQFTKNVGSAAIVGGIAFGAICILMKNSLTYMGLILTWALSVVLFQWLLCGSFLLALPKKQVLISILLPTIYLWMVDLLSLQRGTWVIEKGTKLDIQFWGFLDIEEATFFFLSNVMVVLGMVTMDHAIALAQYDIVTSESPGKSLPSLGQIAWSYITQQRKPLDVGFLEGLRAAVTELSRKSQSMYLGSAMFQDGLRVDLIFLYSFCRIIDDLVDEAPSREKAQESIKEASQVLHWRFSTKSPRKPLYDYLKADKDDKLSANSTPLLNSIALLPASRLSLGPLLELLSGFDMDLLFSAENHEFPIKTENDLEVYAHRVAGTVAAGLLELVFSHSEVQYSTAQREKIINAGQKMGQALQYVNIARDIKRDAAIQRVYIPSAWLKTKGLTPTDVINNPTDPALATFESQMLVKAENAYQSSVEAIDQLPKDVRGPVKTTVESYMMIGQMVRKARQDSIEIEGKLKVPLWRRLRLAWWEMYANH</sequence>
<comment type="similarity">
    <text evidence="5 22">Belongs to the carotenoid/retinoid oxidoreductase family.</text>
</comment>
<keyword evidence="13 22" id="KW-0125">Carotenoid biosynthesis</keyword>
<dbReference type="PROSITE" id="PS01045">
    <property type="entry name" value="SQUALEN_PHYTOEN_SYN_2"/>
    <property type="match status" value="1"/>
</dbReference>
<feature type="transmembrane region" description="Helical" evidence="23">
    <location>
        <begin position="685"/>
        <end position="710"/>
    </location>
</feature>
<dbReference type="PANTHER" id="PTHR43734:SF1">
    <property type="entry name" value="PHYTOENE DESATURASE"/>
    <property type="match status" value="1"/>
</dbReference>
<dbReference type="FunFam" id="3.50.50.60:FF:000171">
    <property type="entry name" value="zeta-carotene-forming phytoene desaturase"/>
    <property type="match status" value="1"/>
</dbReference>
<evidence type="ECO:0000256" key="2">
    <source>
        <dbReference type="ARBA" id="ARBA00004141"/>
    </source>
</evidence>
<keyword evidence="18" id="KW-0511">Multifunctional enzyme</keyword>
<dbReference type="PRINTS" id="PR00419">
    <property type="entry name" value="ADXRDTASE"/>
</dbReference>
<dbReference type="NCBIfam" id="TIGR02734">
    <property type="entry name" value="crtI_fam"/>
    <property type="match status" value="1"/>
</dbReference>
<dbReference type="SFLD" id="SFLDG01212">
    <property type="entry name" value="Phytoene_synthase_like"/>
    <property type="match status" value="1"/>
</dbReference>
<feature type="transmembrane region" description="Helical" evidence="23">
    <location>
        <begin position="576"/>
        <end position="593"/>
    </location>
</feature>
<comment type="pathway">
    <text evidence="4">Carotenoid biosynthesis; phytoene biosynthesis; all-trans-phytoene from geranylgeranyl diphosphate: step 1/1.</text>
</comment>